<feature type="transmembrane region" description="Helical" evidence="5">
    <location>
        <begin position="223"/>
        <end position="239"/>
    </location>
</feature>
<dbReference type="PANTHER" id="PTHR43359">
    <property type="entry name" value="FORMATE HYDROGENLYASE SUBUNIT 4"/>
    <property type="match status" value="1"/>
</dbReference>
<proteinExistence type="predicted"/>
<dbReference type="InterPro" id="IPR052561">
    <property type="entry name" value="ComplexI_Subunit1"/>
</dbReference>
<evidence type="ECO:0000256" key="2">
    <source>
        <dbReference type="ARBA" id="ARBA00022692"/>
    </source>
</evidence>
<dbReference type="RefSeq" id="WP_294895217.1">
    <property type="nucleotide sequence ID" value="NZ_DLUI01000113.1"/>
</dbReference>
<dbReference type="EMBL" id="DLUI01000113">
    <property type="protein sequence ID" value="DAB38054.1"/>
    <property type="molecule type" value="Genomic_DNA"/>
</dbReference>
<feature type="transmembrane region" description="Helical" evidence="5">
    <location>
        <begin position="58"/>
        <end position="77"/>
    </location>
</feature>
<dbReference type="Pfam" id="PF00146">
    <property type="entry name" value="NADHdh"/>
    <property type="match status" value="1"/>
</dbReference>
<feature type="transmembrane region" description="Helical" evidence="5">
    <location>
        <begin position="83"/>
        <end position="103"/>
    </location>
</feature>
<feature type="transmembrane region" description="Helical" evidence="5">
    <location>
        <begin position="251"/>
        <end position="271"/>
    </location>
</feature>
<reference evidence="6 7" key="1">
    <citation type="journal article" date="2017" name="Front. Microbiol.">
        <title>Comparative Genomic Analysis of the Class Epsilonproteobacteria and Proposed Reclassification to Epsilonbacteraeota (phyl. nov.).</title>
        <authorList>
            <person name="Waite D.W."/>
            <person name="Vanwonterghem I."/>
            <person name="Rinke C."/>
            <person name="Parks D.H."/>
            <person name="Zhang Y."/>
            <person name="Takai K."/>
            <person name="Sievert S.M."/>
            <person name="Simon J."/>
            <person name="Campbell B.J."/>
            <person name="Hanson T.E."/>
            <person name="Woyke T."/>
            <person name="Klotz M.G."/>
            <person name="Hugenholtz P."/>
        </authorList>
    </citation>
    <scope>NUCLEOTIDE SEQUENCE [LARGE SCALE GENOMIC DNA]</scope>
    <source>
        <strain evidence="6">UBA12443</strain>
    </source>
</reference>
<dbReference type="AlphaFoldDB" id="A0A2D3WK07"/>
<feature type="transmembrane region" description="Helical" evidence="5">
    <location>
        <begin position="150"/>
        <end position="167"/>
    </location>
</feature>
<evidence type="ECO:0000256" key="5">
    <source>
        <dbReference type="SAM" id="Phobius"/>
    </source>
</evidence>
<accession>A0A2D3WK07</accession>
<evidence type="ECO:0000256" key="4">
    <source>
        <dbReference type="ARBA" id="ARBA00023136"/>
    </source>
</evidence>
<evidence type="ECO:0000256" key="3">
    <source>
        <dbReference type="ARBA" id="ARBA00022989"/>
    </source>
</evidence>
<name>A0A2D3WK07_9BACT</name>
<keyword evidence="2 5" id="KW-0812">Transmembrane</keyword>
<comment type="subcellular location">
    <subcellularLocation>
        <location evidence="1">Membrane</location>
        <topology evidence="1">Multi-pass membrane protein</topology>
    </subcellularLocation>
</comment>
<feature type="transmembrane region" description="Helical" evidence="5">
    <location>
        <begin position="6"/>
        <end position="23"/>
    </location>
</feature>
<organism evidence="6 7">
    <name type="scientific">Sulfuricurvum kujiense</name>
    <dbReference type="NCBI Taxonomy" id="148813"/>
    <lineage>
        <taxon>Bacteria</taxon>
        <taxon>Pseudomonadati</taxon>
        <taxon>Campylobacterota</taxon>
        <taxon>Epsilonproteobacteria</taxon>
        <taxon>Campylobacterales</taxon>
        <taxon>Sulfurimonadaceae</taxon>
        <taxon>Sulfuricurvum</taxon>
    </lineage>
</organism>
<keyword evidence="4 5" id="KW-0472">Membrane</keyword>
<gene>
    <name evidence="6" type="ORF">CFH83_07890</name>
</gene>
<feature type="transmembrane region" description="Helical" evidence="5">
    <location>
        <begin position="115"/>
        <end position="135"/>
    </location>
</feature>
<evidence type="ECO:0000313" key="6">
    <source>
        <dbReference type="EMBL" id="DAB38054.1"/>
    </source>
</evidence>
<comment type="caution">
    <text evidence="6">The sequence shown here is derived from an EMBL/GenBank/DDBJ whole genome shotgun (WGS) entry which is preliminary data.</text>
</comment>
<keyword evidence="3 5" id="KW-1133">Transmembrane helix</keyword>
<dbReference type="PANTHER" id="PTHR43359:SF1">
    <property type="entry name" value="FORMATE HYDROGENLYASE SUBUNIT 4-RELATED"/>
    <property type="match status" value="1"/>
</dbReference>
<dbReference type="Proteomes" id="UP000228859">
    <property type="component" value="Unassembled WGS sequence"/>
</dbReference>
<dbReference type="InterPro" id="IPR001694">
    <property type="entry name" value="NADH_UbQ_OxRdtase_su1/FPO"/>
</dbReference>
<protein>
    <submittedName>
        <fullName evidence="6">EchB</fullName>
    </submittedName>
</protein>
<sequence>MIWVWIALAPILGGLVYGGERVLRARMQRRQGPPLLQPFYDMFKLLDKRTLIVHAPHALLAVAHFFVLWFTIAAIFLGWNLLYIIFLHLFAQLLLIVAGYSVRSVYSHIGSNRELLMVVAYEPILILVAVGLYLVSGSFEISQILKMDGYLTQLPLLFAALLMIVPIKVKKSPFDVGEAHQEIVGGVEIEYSGVFYEFLYMSRFLEYIFIYSFVYLFGGESHWLGAVLVAGVFLLVNLVDNATARVRPAQMVKIIYTVAMALAVLNLAGVLL</sequence>
<dbReference type="GO" id="GO:0005886">
    <property type="term" value="C:plasma membrane"/>
    <property type="evidence" value="ECO:0007669"/>
    <property type="project" value="TreeGrafter"/>
</dbReference>
<evidence type="ECO:0000256" key="1">
    <source>
        <dbReference type="ARBA" id="ARBA00004141"/>
    </source>
</evidence>
<evidence type="ECO:0000313" key="7">
    <source>
        <dbReference type="Proteomes" id="UP000228859"/>
    </source>
</evidence>